<dbReference type="InterPro" id="IPR036374">
    <property type="entry name" value="OxRdtase_Mopterin-bd_sf"/>
</dbReference>
<evidence type="ECO:0000256" key="3">
    <source>
        <dbReference type="ARBA" id="ARBA00022692"/>
    </source>
</evidence>
<keyword evidence="4 6" id="KW-1133">Transmembrane helix</keyword>
<reference evidence="10" key="1">
    <citation type="submission" date="2021-02" db="EMBL/GenBank/DDBJ databases">
        <title>Leucobacter sp. CX169.</title>
        <authorList>
            <person name="Cheng Y."/>
        </authorList>
    </citation>
    <scope>NUCLEOTIDE SEQUENCE [LARGE SCALE GENOMIC DNA]</scope>
    <source>
        <strain evidence="10">JY899</strain>
    </source>
</reference>
<dbReference type="Gene3D" id="3.90.420.10">
    <property type="entry name" value="Oxidoreductase, molybdopterin-binding domain"/>
    <property type="match status" value="1"/>
</dbReference>
<evidence type="ECO:0000256" key="2">
    <source>
        <dbReference type="ARBA" id="ARBA00022475"/>
    </source>
</evidence>
<feature type="transmembrane region" description="Helical" evidence="6">
    <location>
        <begin position="156"/>
        <end position="181"/>
    </location>
</feature>
<dbReference type="SUPFAM" id="SSF56524">
    <property type="entry name" value="Oxidoreductase molybdopterin-binding domain"/>
    <property type="match status" value="1"/>
</dbReference>
<protein>
    <submittedName>
        <fullName evidence="9">Molybdopterin-dependent oxidoreductase</fullName>
    </submittedName>
</protein>
<keyword evidence="5 6" id="KW-0472">Membrane</keyword>
<sequence>MDPDFPLWLRAMHLMNFVLIGILLRSGWEMLSSLPRLWWRNDCAPGTEWLRFTKRKLPKEEGVYTSLMDERSLSPLISLPGKKNIGLGRHWHGLGTTLWLINGLAYVILLFATGLWRRIIPTSWDVFPQAWESLTIYLGFGKPSIEHFQPYDALQMLGYTTIIFVVAPLMILTGLAMAPAIRSRFPRYVKMLGGHQGARSIHFICMVIMTLFIIMHVSLVFLVHAEHNLPKMMFGSDDPARYAQAFTVAVAMIIAVIAFWIALSYISLADRPRMQRFLVAVTEPVRRVAFGWMKPRNRNQTAYTEKDISEFHWTNGLPPTADESVEWLEMRDNDWADWRLHVGGDMIDSSLELTLDDVKALPAHDYIATHTCMQGWSATSRWTGARLEDILALLGPRPATAKYVMITSHGLAQEMIDHRPREPFYAVIDLETLHEDDTVLTYSRNGQPLESHLGAPARLRVESNHGYKMVKWVKSIEWIEDYSVYGDGRGGTREDSALQAFNGRI</sequence>
<dbReference type="Gene3D" id="1.20.950.20">
    <property type="entry name" value="Transmembrane di-heme cytochromes, Chain C"/>
    <property type="match status" value="1"/>
</dbReference>
<dbReference type="Proteomes" id="UP000705983">
    <property type="component" value="Unassembled WGS sequence"/>
</dbReference>
<comment type="subcellular location">
    <subcellularLocation>
        <location evidence="1">Cell membrane</location>
        <topology evidence="1">Multi-pass membrane protein</topology>
    </subcellularLocation>
</comment>
<feature type="domain" description="Cytochrome b561 bacterial/Ni-hydrogenase" evidence="8">
    <location>
        <begin position="5"/>
        <end position="235"/>
    </location>
</feature>
<feature type="domain" description="Oxidoreductase molybdopterin-binding" evidence="7">
    <location>
        <begin position="332"/>
        <end position="481"/>
    </location>
</feature>
<evidence type="ECO:0000259" key="8">
    <source>
        <dbReference type="Pfam" id="PF01292"/>
    </source>
</evidence>
<evidence type="ECO:0000256" key="5">
    <source>
        <dbReference type="ARBA" id="ARBA00023136"/>
    </source>
</evidence>
<feature type="transmembrane region" description="Helical" evidence="6">
    <location>
        <begin position="245"/>
        <end position="268"/>
    </location>
</feature>
<evidence type="ECO:0000313" key="10">
    <source>
        <dbReference type="Proteomes" id="UP000705983"/>
    </source>
</evidence>
<dbReference type="InterPro" id="IPR016174">
    <property type="entry name" value="Di-haem_cyt_TM"/>
</dbReference>
<dbReference type="EMBL" id="JAFFJS010000001">
    <property type="protein sequence ID" value="MBM9432188.1"/>
    <property type="molecule type" value="Genomic_DNA"/>
</dbReference>
<dbReference type="PANTHER" id="PTHR43032:SF2">
    <property type="entry name" value="BLL0505 PROTEIN"/>
    <property type="match status" value="1"/>
</dbReference>
<name>A0ABS2TC29_9ACTO</name>
<dbReference type="InterPro" id="IPR011577">
    <property type="entry name" value="Cyt_b561_bac/Ni-Hgenase"/>
</dbReference>
<keyword evidence="10" id="KW-1185">Reference proteome</keyword>
<feature type="transmembrane region" description="Helical" evidence="6">
    <location>
        <begin position="97"/>
        <end position="116"/>
    </location>
</feature>
<gene>
    <name evidence="9" type="ORF">JVW63_00465</name>
</gene>
<accession>A0ABS2TC29</accession>
<keyword evidence="3 6" id="KW-0812">Transmembrane</keyword>
<dbReference type="InterPro" id="IPR000572">
    <property type="entry name" value="OxRdtase_Mopterin-bd_dom"/>
</dbReference>
<proteinExistence type="predicted"/>
<evidence type="ECO:0000256" key="1">
    <source>
        <dbReference type="ARBA" id="ARBA00004651"/>
    </source>
</evidence>
<dbReference type="RefSeq" id="WP_182171929.1">
    <property type="nucleotide sequence ID" value="NZ_CP059676.1"/>
</dbReference>
<keyword evidence="2" id="KW-1003">Cell membrane</keyword>
<evidence type="ECO:0000256" key="6">
    <source>
        <dbReference type="SAM" id="Phobius"/>
    </source>
</evidence>
<evidence type="ECO:0000259" key="7">
    <source>
        <dbReference type="Pfam" id="PF00174"/>
    </source>
</evidence>
<evidence type="ECO:0000313" key="9">
    <source>
        <dbReference type="EMBL" id="MBM9432188.1"/>
    </source>
</evidence>
<feature type="transmembrane region" description="Helical" evidence="6">
    <location>
        <begin position="6"/>
        <end position="24"/>
    </location>
</feature>
<dbReference type="Pfam" id="PF00174">
    <property type="entry name" value="Oxidored_molyb"/>
    <property type="match status" value="1"/>
</dbReference>
<evidence type="ECO:0000256" key="4">
    <source>
        <dbReference type="ARBA" id="ARBA00022989"/>
    </source>
</evidence>
<feature type="transmembrane region" description="Helical" evidence="6">
    <location>
        <begin position="201"/>
        <end position="225"/>
    </location>
</feature>
<dbReference type="SUPFAM" id="SSF81342">
    <property type="entry name" value="Transmembrane di-heme cytochromes"/>
    <property type="match status" value="1"/>
</dbReference>
<comment type="caution">
    <text evidence="9">The sequence shown here is derived from an EMBL/GenBank/DDBJ whole genome shotgun (WGS) entry which is preliminary data.</text>
</comment>
<dbReference type="Pfam" id="PF01292">
    <property type="entry name" value="Ni_hydr_CYTB"/>
    <property type="match status" value="1"/>
</dbReference>
<dbReference type="PANTHER" id="PTHR43032">
    <property type="entry name" value="PROTEIN-METHIONINE-SULFOXIDE REDUCTASE"/>
    <property type="match status" value="1"/>
</dbReference>
<organism evidence="9 10">
    <name type="scientific">Flaviflexus equikiangi</name>
    <dbReference type="NCBI Taxonomy" id="2758573"/>
    <lineage>
        <taxon>Bacteria</taxon>
        <taxon>Bacillati</taxon>
        <taxon>Actinomycetota</taxon>
        <taxon>Actinomycetes</taxon>
        <taxon>Actinomycetales</taxon>
        <taxon>Actinomycetaceae</taxon>
        <taxon>Flaviflexus</taxon>
    </lineage>
</organism>